<dbReference type="Proteomes" id="UP000327044">
    <property type="component" value="Unassembled WGS sequence"/>
</dbReference>
<protein>
    <submittedName>
        <fullName evidence="1">Uncharacterized protein</fullName>
    </submittedName>
</protein>
<keyword evidence="2" id="KW-1185">Reference proteome</keyword>
<dbReference type="AlphaFoldDB" id="A0A5N4APK2"/>
<dbReference type="InParanoid" id="A0A5N4APK2"/>
<comment type="caution">
    <text evidence="1">The sequence shown here is derived from an EMBL/GenBank/DDBJ whole genome shotgun (WGS) entry which is preliminary data.</text>
</comment>
<gene>
    <name evidence="1" type="ORF">PPYR_07124</name>
</gene>
<reference evidence="1 2" key="1">
    <citation type="journal article" date="2018" name="Elife">
        <title>Firefly genomes illuminate parallel origins of bioluminescence in beetles.</title>
        <authorList>
            <person name="Fallon T.R."/>
            <person name="Lower S.E."/>
            <person name="Chang C.H."/>
            <person name="Bessho-Uehara M."/>
            <person name="Martin G.J."/>
            <person name="Bewick A.J."/>
            <person name="Behringer M."/>
            <person name="Debat H.J."/>
            <person name="Wong I."/>
            <person name="Day J.C."/>
            <person name="Suvorov A."/>
            <person name="Silva C.J."/>
            <person name="Stanger-Hall K.F."/>
            <person name="Hall D.W."/>
            <person name="Schmitz R.J."/>
            <person name="Nelson D.R."/>
            <person name="Lewis S.M."/>
            <person name="Shigenobu S."/>
            <person name="Bybee S.M."/>
            <person name="Larracuente A.M."/>
            <person name="Oba Y."/>
            <person name="Weng J.K."/>
        </authorList>
    </citation>
    <scope>NUCLEOTIDE SEQUENCE [LARGE SCALE GENOMIC DNA]</scope>
    <source>
        <strain evidence="1">1611_PpyrPB1</strain>
        <tissue evidence="1">Whole body</tissue>
    </source>
</reference>
<accession>A0A5N4APK2</accession>
<name>A0A5N4APK2_PHOPY</name>
<proteinExistence type="predicted"/>
<sequence length="59" mass="6373">MSAIVKVEIKQEEEIIASLDDKVLLGNDGSVPIKCEVNECSINVGYSNVGRFPNDYAGT</sequence>
<dbReference type="EMBL" id="VVIM01000005">
    <property type="protein sequence ID" value="KAB0799244.1"/>
    <property type="molecule type" value="Genomic_DNA"/>
</dbReference>
<evidence type="ECO:0000313" key="1">
    <source>
        <dbReference type="EMBL" id="KAB0799244.1"/>
    </source>
</evidence>
<organism evidence="1 2">
    <name type="scientific">Photinus pyralis</name>
    <name type="common">Common eastern firefly</name>
    <name type="synonym">Lampyris pyralis</name>
    <dbReference type="NCBI Taxonomy" id="7054"/>
    <lineage>
        <taxon>Eukaryota</taxon>
        <taxon>Metazoa</taxon>
        <taxon>Ecdysozoa</taxon>
        <taxon>Arthropoda</taxon>
        <taxon>Hexapoda</taxon>
        <taxon>Insecta</taxon>
        <taxon>Pterygota</taxon>
        <taxon>Neoptera</taxon>
        <taxon>Endopterygota</taxon>
        <taxon>Coleoptera</taxon>
        <taxon>Polyphaga</taxon>
        <taxon>Elateriformia</taxon>
        <taxon>Elateroidea</taxon>
        <taxon>Lampyridae</taxon>
        <taxon>Lampyrinae</taxon>
        <taxon>Photinus</taxon>
    </lineage>
</organism>
<evidence type="ECO:0000313" key="2">
    <source>
        <dbReference type="Proteomes" id="UP000327044"/>
    </source>
</evidence>